<keyword evidence="4" id="KW-0285">Flavoprotein</keyword>
<reference evidence="9 10" key="1">
    <citation type="submission" date="2014-08" db="EMBL/GenBank/DDBJ databases">
        <title>Chaperone-usher fimbriae in a diverse selection of Gallibacterium genomes.</title>
        <authorList>
            <person name="Kudirkiene E."/>
            <person name="Bager R.J."/>
            <person name="Johnson T.J."/>
            <person name="Bojesen A.M."/>
        </authorList>
    </citation>
    <scope>NUCLEOTIDE SEQUENCE [LARGE SCALE GENOMIC DNA]</scope>
    <source>
        <strain evidence="9 10">CCM5976</strain>
    </source>
</reference>
<evidence type="ECO:0000259" key="8">
    <source>
        <dbReference type="Pfam" id="PF01494"/>
    </source>
</evidence>
<organism evidence="9 10">
    <name type="scientific">Gallibacterium genomosp. 2</name>
    <dbReference type="NCBI Taxonomy" id="155517"/>
    <lineage>
        <taxon>Bacteria</taxon>
        <taxon>Pseudomonadati</taxon>
        <taxon>Pseudomonadota</taxon>
        <taxon>Gammaproteobacteria</taxon>
        <taxon>Pasteurellales</taxon>
        <taxon>Pasteurellaceae</taxon>
        <taxon>Gallibacterium</taxon>
    </lineage>
</organism>
<dbReference type="NCBIfam" id="TIGR01984">
    <property type="entry name" value="UbiH"/>
    <property type="match status" value="1"/>
</dbReference>
<dbReference type="PRINTS" id="PR00420">
    <property type="entry name" value="RNGMNOXGNASE"/>
</dbReference>
<dbReference type="SUPFAM" id="SSF51905">
    <property type="entry name" value="FAD/NAD(P)-binding domain"/>
    <property type="match status" value="1"/>
</dbReference>
<evidence type="ECO:0000313" key="10">
    <source>
        <dbReference type="Proteomes" id="UP000030418"/>
    </source>
</evidence>
<dbReference type="NCBIfam" id="TIGR01988">
    <property type="entry name" value="Ubi-OHases"/>
    <property type="match status" value="1"/>
</dbReference>
<comment type="pathway">
    <text evidence="2">Cofactor biosynthesis; ubiquinone biosynthesis.</text>
</comment>
<evidence type="ECO:0000256" key="4">
    <source>
        <dbReference type="ARBA" id="ARBA00022630"/>
    </source>
</evidence>
<dbReference type="PANTHER" id="PTHR43876:SF8">
    <property type="entry name" value="2-OCTAPRENYL-6-METHOXYPHENOL HYDROXYLASE"/>
    <property type="match status" value="1"/>
</dbReference>
<sequence>MIMQQHYDVIIGGGAMNGLTLALALSHFSLQRLKIAVVEKRLQQEQQGVGFDTRCVALSDGTCRKLAKIPFSDHYSLWDKICSFAEPIKQVHISEQHHSGIVEINAQELHLSQVGAVVPLSEMGLMFSQALKAQQNIDFICPDSIVELQTSKQQISVLLQSGQQLSAKLLVAADGSDSKIAELAKIATETVHNYQQTAIIANVRISSSHNGRAFERFTTQGPIALLPLADKMMSLVFCTKAPEQLLNMNDEQFISHLQQQFGWRLGAFQAVSRRYAYPLMLKRATSFVGDRIALVGNAAQTLHPVAGQGFNLGIRDVFALAKIVAEADEIGSAAMLQQYQQQRLADQQHIIGLTDNLVQIFSNSLLPLQILRNLGLIGLSSCALLRNRFVQPTLGRV</sequence>
<proteinExistence type="inferred from homology"/>
<name>A0A0A2XJH0_9PAST</name>
<evidence type="ECO:0000256" key="1">
    <source>
        <dbReference type="ARBA" id="ARBA00001974"/>
    </source>
</evidence>
<dbReference type="UniPathway" id="UPA00232"/>
<dbReference type="Gene3D" id="3.50.50.60">
    <property type="entry name" value="FAD/NAD(P)-binding domain"/>
    <property type="match status" value="2"/>
</dbReference>
<accession>A0A0A2XJH0</accession>
<dbReference type="InterPro" id="IPR011295">
    <property type="entry name" value="UbiH"/>
</dbReference>
<dbReference type="InterPro" id="IPR018168">
    <property type="entry name" value="Ubi_Hdrlase_CS"/>
</dbReference>
<keyword evidence="10" id="KW-1185">Reference proteome</keyword>
<dbReference type="NCBIfam" id="NF004356">
    <property type="entry name" value="PRK05732.1"/>
    <property type="match status" value="1"/>
</dbReference>
<dbReference type="GO" id="GO:0006744">
    <property type="term" value="P:ubiquinone biosynthetic process"/>
    <property type="evidence" value="ECO:0007669"/>
    <property type="project" value="UniProtKB-UniPathway"/>
</dbReference>
<dbReference type="InterPro" id="IPR036188">
    <property type="entry name" value="FAD/NAD-bd_sf"/>
</dbReference>
<evidence type="ECO:0000256" key="7">
    <source>
        <dbReference type="ARBA" id="ARBA00023033"/>
    </source>
</evidence>
<dbReference type="Proteomes" id="UP000030418">
    <property type="component" value="Unassembled WGS sequence"/>
</dbReference>
<dbReference type="PROSITE" id="PS01304">
    <property type="entry name" value="UBIH"/>
    <property type="match status" value="1"/>
</dbReference>
<comment type="caution">
    <text evidence="9">The sequence shown here is derived from an EMBL/GenBank/DDBJ whole genome shotgun (WGS) entry which is preliminary data.</text>
</comment>
<dbReference type="Pfam" id="PF01494">
    <property type="entry name" value="FAD_binding_3"/>
    <property type="match status" value="1"/>
</dbReference>
<evidence type="ECO:0000313" key="9">
    <source>
        <dbReference type="EMBL" id="KGQ32506.1"/>
    </source>
</evidence>
<dbReference type="InterPro" id="IPR002938">
    <property type="entry name" value="FAD-bd"/>
</dbReference>
<evidence type="ECO:0000256" key="2">
    <source>
        <dbReference type="ARBA" id="ARBA00004749"/>
    </source>
</evidence>
<comment type="similarity">
    <text evidence="3">Belongs to the UbiH/COQ6 family.</text>
</comment>
<dbReference type="InterPro" id="IPR010971">
    <property type="entry name" value="UbiH/COQ6"/>
</dbReference>
<dbReference type="GO" id="GO:0008681">
    <property type="term" value="F:2-octaprenyl-6-methoxyphenol hydroxylase activity"/>
    <property type="evidence" value="ECO:0007669"/>
    <property type="project" value="InterPro"/>
</dbReference>
<keyword evidence="5" id="KW-0274">FAD</keyword>
<keyword evidence="6" id="KW-0560">Oxidoreductase</keyword>
<dbReference type="PANTHER" id="PTHR43876">
    <property type="entry name" value="UBIQUINONE BIOSYNTHESIS MONOOXYGENASE COQ6, MITOCHONDRIAL"/>
    <property type="match status" value="1"/>
</dbReference>
<protein>
    <submittedName>
        <fullName evidence="9">2-octaprenyl-6-methoxyphenyl hydroxylase</fullName>
    </submittedName>
</protein>
<dbReference type="InterPro" id="IPR051205">
    <property type="entry name" value="UbiH/COQ6_monooxygenase"/>
</dbReference>
<feature type="domain" description="FAD-binding" evidence="8">
    <location>
        <begin position="8"/>
        <end position="349"/>
    </location>
</feature>
<evidence type="ECO:0000256" key="6">
    <source>
        <dbReference type="ARBA" id="ARBA00023002"/>
    </source>
</evidence>
<dbReference type="GO" id="GO:0071949">
    <property type="term" value="F:FAD binding"/>
    <property type="evidence" value="ECO:0007669"/>
    <property type="project" value="InterPro"/>
</dbReference>
<keyword evidence="7" id="KW-0503">Monooxygenase</keyword>
<evidence type="ECO:0000256" key="5">
    <source>
        <dbReference type="ARBA" id="ARBA00022827"/>
    </source>
</evidence>
<evidence type="ECO:0000256" key="3">
    <source>
        <dbReference type="ARBA" id="ARBA00005349"/>
    </source>
</evidence>
<dbReference type="AlphaFoldDB" id="A0A0A2XJH0"/>
<gene>
    <name evidence="9" type="ORF">P375_05440</name>
</gene>
<comment type="cofactor">
    <cofactor evidence="1">
        <name>FAD</name>
        <dbReference type="ChEBI" id="CHEBI:57692"/>
    </cofactor>
</comment>
<dbReference type="EMBL" id="JPXY01000022">
    <property type="protein sequence ID" value="KGQ32506.1"/>
    <property type="molecule type" value="Genomic_DNA"/>
</dbReference>